<comment type="caution">
    <text evidence="4">The sequence shown here is derived from an EMBL/GenBank/DDBJ whole genome shotgun (WGS) entry which is preliminary data.</text>
</comment>
<dbReference type="PANTHER" id="PTHR47447">
    <property type="entry name" value="OS03G0856100 PROTEIN"/>
    <property type="match status" value="1"/>
</dbReference>
<comment type="similarity">
    <text evidence="1">Belongs to the PPR family. P subfamily.</text>
</comment>
<proteinExistence type="inferred from homology"/>
<feature type="repeat" description="PPR" evidence="3">
    <location>
        <begin position="180"/>
        <end position="214"/>
    </location>
</feature>
<dbReference type="PANTHER" id="PTHR47447:SF21">
    <property type="entry name" value="PENTACOTRIPEPTIDE-REPEAT REGION OF PRORP DOMAIN-CONTAINING PROTEIN"/>
    <property type="match status" value="1"/>
</dbReference>
<dbReference type="Pfam" id="PF13041">
    <property type="entry name" value="PPR_2"/>
    <property type="match status" value="1"/>
</dbReference>
<name>A0AAV5JPN2_9ROSI</name>
<evidence type="ECO:0000313" key="5">
    <source>
        <dbReference type="Proteomes" id="UP001054252"/>
    </source>
</evidence>
<reference evidence="4 5" key="1">
    <citation type="journal article" date="2021" name="Commun. Biol.">
        <title>The genome of Shorea leprosula (Dipterocarpaceae) highlights the ecological relevance of drought in aseasonal tropical rainforests.</title>
        <authorList>
            <person name="Ng K.K.S."/>
            <person name="Kobayashi M.J."/>
            <person name="Fawcett J.A."/>
            <person name="Hatakeyama M."/>
            <person name="Paape T."/>
            <person name="Ng C.H."/>
            <person name="Ang C.C."/>
            <person name="Tnah L.H."/>
            <person name="Lee C.T."/>
            <person name="Nishiyama T."/>
            <person name="Sese J."/>
            <person name="O'Brien M.J."/>
            <person name="Copetti D."/>
            <person name="Mohd Noor M.I."/>
            <person name="Ong R.C."/>
            <person name="Putra M."/>
            <person name="Sireger I.Z."/>
            <person name="Indrioko S."/>
            <person name="Kosugi Y."/>
            <person name="Izuno A."/>
            <person name="Isagi Y."/>
            <person name="Lee S.L."/>
            <person name="Shimizu K.K."/>
        </authorList>
    </citation>
    <scope>NUCLEOTIDE SEQUENCE [LARGE SCALE GENOMIC DNA]</scope>
    <source>
        <strain evidence="4">214</strain>
    </source>
</reference>
<evidence type="ECO:0000256" key="1">
    <source>
        <dbReference type="ARBA" id="ARBA00007626"/>
    </source>
</evidence>
<evidence type="ECO:0000313" key="4">
    <source>
        <dbReference type="EMBL" id="GKV13334.1"/>
    </source>
</evidence>
<gene>
    <name evidence="4" type="ORF">SLEP1_g24357</name>
</gene>
<dbReference type="NCBIfam" id="TIGR00756">
    <property type="entry name" value="PPR"/>
    <property type="match status" value="4"/>
</dbReference>
<dbReference type="InterPro" id="IPR002885">
    <property type="entry name" value="PPR_rpt"/>
</dbReference>
<dbReference type="SUPFAM" id="SSF81901">
    <property type="entry name" value="HCP-like"/>
    <property type="match status" value="1"/>
</dbReference>
<feature type="repeat" description="PPR" evidence="3">
    <location>
        <begin position="396"/>
        <end position="430"/>
    </location>
</feature>
<feature type="repeat" description="PPR" evidence="3">
    <location>
        <begin position="431"/>
        <end position="465"/>
    </location>
</feature>
<dbReference type="PROSITE" id="PS51375">
    <property type="entry name" value="PPR"/>
    <property type="match status" value="7"/>
</dbReference>
<feature type="repeat" description="PPR" evidence="3">
    <location>
        <begin position="501"/>
        <end position="535"/>
    </location>
</feature>
<feature type="repeat" description="PPR" evidence="3">
    <location>
        <begin position="361"/>
        <end position="395"/>
    </location>
</feature>
<dbReference type="InterPro" id="IPR011990">
    <property type="entry name" value="TPR-like_helical_dom_sf"/>
</dbReference>
<dbReference type="AlphaFoldDB" id="A0AAV5JPN2"/>
<keyword evidence="5" id="KW-1185">Reference proteome</keyword>
<feature type="repeat" description="PPR" evidence="3">
    <location>
        <begin position="466"/>
        <end position="500"/>
    </location>
</feature>
<dbReference type="EMBL" id="BPVZ01000038">
    <property type="protein sequence ID" value="GKV13334.1"/>
    <property type="molecule type" value="Genomic_DNA"/>
</dbReference>
<evidence type="ECO:0000256" key="2">
    <source>
        <dbReference type="ARBA" id="ARBA00022737"/>
    </source>
</evidence>
<organism evidence="4 5">
    <name type="scientific">Rubroshorea leprosula</name>
    <dbReference type="NCBI Taxonomy" id="152421"/>
    <lineage>
        <taxon>Eukaryota</taxon>
        <taxon>Viridiplantae</taxon>
        <taxon>Streptophyta</taxon>
        <taxon>Embryophyta</taxon>
        <taxon>Tracheophyta</taxon>
        <taxon>Spermatophyta</taxon>
        <taxon>Magnoliopsida</taxon>
        <taxon>eudicotyledons</taxon>
        <taxon>Gunneridae</taxon>
        <taxon>Pentapetalae</taxon>
        <taxon>rosids</taxon>
        <taxon>malvids</taxon>
        <taxon>Malvales</taxon>
        <taxon>Dipterocarpaceae</taxon>
        <taxon>Rubroshorea</taxon>
    </lineage>
</organism>
<accession>A0AAV5JPN2</accession>
<dbReference type="Gene3D" id="1.25.40.10">
    <property type="entry name" value="Tetratricopeptide repeat domain"/>
    <property type="match status" value="4"/>
</dbReference>
<protein>
    <recommendedName>
        <fullName evidence="6">Pentatricopeptide repeat-containing protein</fullName>
    </recommendedName>
</protein>
<evidence type="ECO:0000256" key="3">
    <source>
        <dbReference type="PROSITE-ProRule" id="PRU00708"/>
    </source>
</evidence>
<feature type="repeat" description="PPR" evidence="3">
    <location>
        <begin position="291"/>
        <end position="325"/>
    </location>
</feature>
<sequence>MAISSSPDWSLPPNSLGTSTKVQKCTFLLPSWKPGRTYFVSAPFSVHSSSLPSPILDTHLDLDHSQQFLIENPDGIKLNNTLLELFEDPLNQETAYEFYEKAKQRAEFRPEKPMLKLLIRYLVKSKKWDLIMSLTDDFKHYCVFPDGYTCSKLINSCIRARKFRIVKALLQVLKSDAELAVLAFDSVMEGYNKLHMSRSTLAVYEEMKSGGIIPDLGCYCRVMEAYQKLSDTENVVAIFNEVESKKLLDTSSPKLSNWLFGILCESLRKSGRAYEALQFFRYMKMRGIMGNSFMYSSLICAFAVIRDVKVTEELFKEAREKGMIQDPWAFMNLVVMYVEEGLLEKTLDVVWAMQAANVKVSDCIFCAIVNGFSKKRGLEAAIKVYEELIMEGCIPGQVTYASIINVYCRSNLCAKAEMTFLEMLRKGFDKCVVAYSNMVAMYGKTGRVRDAMRLVAKMKQKGCEPNVWVYNTLMDMHGRVKNLRQVEKLWREMKRRNLAPDNVSYTTIISAYNKAKEYELCVKFYREFRTNGRVIDNAMAGIMVGVFSKTGQLDEIVTLLQDMKAKEMQLDQRLYSSALFALMDAGMVRQVKWLQKNFDSRMLEVNQRKLRKRAFAPRLEIP</sequence>
<evidence type="ECO:0008006" key="6">
    <source>
        <dbReference type="Google" id="ProtNLM"/>
    </source>
</evidence>
<keyword evidence="2" id="KW-0677">Repeat</keyword>
<dbReference type="Pfam" id="PF01535">
    <property type="entry name" value="PPR"/>
    <property type="match status" value="6"/>
</dbReference>
<dbReference type="Proteomes" id="UP001054252">
    <property type="component" value="Unassembled WGS sequence"/>
</dbReference>